<dbReference type="SUPFAM" id="SSF47226">
    <property type="entry name" value="Histidine-containing phosphotransfer domain, HPT domain"/>
    <property type="match status" value="1"/>
</dbReference>
<dbReference type="Proteomes" id="UP000278398">
    <property type="component" value="Unassembled WGS sequence"/>
</dbReference>
<dbReference type="InterPro" id="IPR036641">
    <property type="entry name" value="HPT_dom_sf"/>
</dbReference>
<comment type="caution">
    <text evidence="4">The sequence shown here is derived from an EMBL/GenBank/DDBJ whole genome shotgun (WGS) entry which is preliminary data.</text>
</comment>
<dbReference type="GO" id="GO:0004672">
    <property type="term" value="F:protein kinase activity"/>
    <property type="evidence" value="ECO:0007669"/>
    <property type="project" value="UniProtKB-ARBA"/>
</dbReference>
<feature type="domain" description="HPt" evidence="3">
    <location>
        <begin position="42"/>
        <end position="113"/>
    </location>
</feature>
<dbReference type="GO" id="GO:0000160">
    <property type="term" value="P:phosphorelay signal transduction system"/>
    <property type="evidence" value="ECO:0007669"/>
    <property type="project" value="UniProtKB-KW"/>
</dbReference>
<dbReference type="OrthoDB" id="8454588at2"/>
<evidence type="ECO:0000313" key="5">
    <source>
        <dbReference type="Proteomes" id="UP000278398"/>
    </source>
</evidence>
<protein>
    <submittedName>
        <fullName evidence="4">Hpt domain-containing protein</fullName>
    </submittedName>
</protein>
<dbReference type="Gene3D" id="1.20.120.160">
    <property type="entry name" value="HPT domain"/>
    <property type="match status" value="1"/>
</dbReference>
<evidence type="ECO:0000313" key="4">
    <source>
        <dbReference type="EMBL" id="RST87969.1"/>
    </source>
</evidence>
<organism evidence="4 5">
    <name type="scientific">Aquibium carbonis</name>
    <dbReference type="NCBI Taxonomy" id="2495581"/>
    <lineage>
        <taxon>Bacteria</taxon>
        <taxon>Pseudomonadati</taxon>
        <taxon>Pseudomonadota</taxon>
        <taxon>Alphaproteobacteria</taxon>
        <taxon>Hyphomicrobiales</taxon>
        <taxon>Phyllobacteriaceae</taxon>
        <taxon>Aquibium</taxon>
    </lineage>
</organism>
<name>A0A3R9YV94_9HYPH</name>
<gene>
    <name evidence="4" type="ORF">EJC49_02780</name>
</gene>
<feature type="region of interest" description="Disordered" evidence="2">
    <location>
        <begin position="1"/>
        <end position="23"/>
    </location>
</feature>
<keyword evidence="5" id="KW-1185">Reference proteome</keyword>
<dbReference type="EMBL" id="RWKW01000006">
    <property type="protein sequence ID" value="RST87969.1"/>
    <property type="molecule type" value="Genomic_DNA"/>
</dbReference>
<evidence type="ECO:0000259" key="3">
    <source>
        <dbReference type="Pfam" id="PF01627"/>
    </source>
</evidence>
<sequence>MSVENMAFAMPGGESCGQSRGRPVDLTHLARQTMGDRDLEREVLALFLNQARIVGDRMDAATLPERVMLAHGLKGSARSIGAFRVADIADAVELDPARNDNLQSLAEALADVRDFVSSIMR</sequence>
<dbReference type="InterPro" id="IPR008207">
    <property type="entry name" value="Sig_transdc_His_kin_Hpt_dom"/>
</dbReference>
<reference evidence="4 5" key="1">
    <citation type="submission" date="2018-12" db="EMBL/GenBank/DDBJ databases">
        <title>Mesorhizobium carbonis sp. nov., isolated from coal mine water.</title>
        <authorList>
            <person name="Xin W."/>
            <person name="Xu Z."/>
            <person name="Xiang F."/>
            <person name="Zhang J."/>
            <person name="Xi L."/>
            <person name="Liu J."/>
        </authorList>
    </citation>
    <scope>NUCLEOTIDE SEQUENCE [LARGE SCALE GENOMIC DNA]</scope>
    <source>
        <strain evidence="4 5">B2.3</strain>
    </source>
</reference>
<dbReference type="Pfam" id="PF01627">
    <property type="entry name" value="Hpt"/>
    <property type="match status" value="1"/>
</dbReference>
<evidence type="ECO:0000256" key="2">
    <source>
        <dbReference type="SAM" id="MobiDB-lite"/>
    </source>
</evidence>
<keyword evidence="1" id="KW-0902">Two-component regulatory system</keyword>
<evidence type="ECO:0000256" key="1">
    <source>
        <dbReference type="ARBA" id="ARBA00023012"/>
    </source>
</evidence>
<dbReference type="AlphaFoldDB" id="A0A3R9YV94"/>
<accession>A0A3R9YV94</accession>
<proteinExistence type="predicted"/>